<comment type="caution">
    <text evidence="2">The sequence shown here is derived from an EMBL/GenBank/DDBJ whole genome shotgun (WGS) entry which is preliminary data.</text>
</comment>
<dbReference type="PANTHER" id="PTHR32182:SF22">
    <property type="entry name" value="ATP-DEPENDENT ENDONUCLEASE, OLD FAMILY-RELATED"/>
    <property type="match status" value="1"/>
</dbReference>
<keyword evidence="3" id="KW-1185">Reference proteome</keyword>
<evidence type="ECO:0000313" key="3">
    <source>
        <dbReference type="Proteomes" id="UP000253383"/>
    </source>
</evidence>
<organism evidence="2 3">
    <name type="scientific">Larkinella punicea</name>
    <dbReference type="NCBI Taxonomy" id="2315727"/>
    <lineage>
        <taxon>Bacteria</taxon>
        <taxon>Pseudomonadati</taxon>
        <taxon>Bacteroidota</taxon>
        <taxon>Cytophagia</taxon>
        <taxon>Cytophagales</taxon>
        <taxon>Spirosomataceae</taxon>
        <taxon>Larkinella</taxon>
    </lineage>
</organism>
<dbReference type="SUPFAM" id="SSF52540">
    <property type="entry name" value="P-loop containing nucleoside triphosphate hydrolases"/>
    <property type="match status" value="1"/>
</dbReference>
<dbReference type="InterPro" id="IPR014555">
    <property type="entry name" value="RecF-like"/>
</dbReference>
<dbReference type="Pfam" id="PF13304">
    <property type="entry name" value="AAA_21"/>
    <property type="match status" value="1"/>
</dbReference>
<accession>A0A368JKX9</accession>
<sequence length="368" mass="43300">MLKRVSIQNFKSLKDVKLNLEKVNLLIGPNNSGKTNFLKALEFFSSYNVMKYPDNWNHTFNKRVEDTIITISTSTTYGELFIKRIYKIIADEVKEETWMDNQPREIDELTDLQKKKLDIEYRSSYIRSNKLKIYTPQPEKIRGAYPILAGNDYIDEFGTNIIPFLELLRDKYRTNYYQIEQDLKRCLPEFDYISFDPVDIGSDHYLRRSFGDKTFKRLGLHNEKSNLSFWADELSEGTLYFLILLCIIHQPNPPKLLLLEEPEKGIHPRRIHEVMNFIFRLADEKDIQIILTTHNENVLNEFTSMPEAVFVFNKDEEGATYVRNLQKDIIEPSHQRSREDGLEEIDFTDDLGKNWMYGLLGGVPTEEL</sequence>
<feature type="domain" description="ATPase AAA-type core" evidence="1">
    <location>
        <begin position="23"/>
        <end position="299"/>
    </location>
</feature>
<dbReference type="InterPro" id="IPR027417">
    <property type="entry name" value="P-loop_NTPase"/>
</dbReference>
<dbReference type="GO" id="GO:0005524">
    <property type="term" value="F:ATP binding"/>
    <property type="evidence" value="ECO:0007669"/>
    <property type="project" value="InterPro"/>
</dbReference>
<dbReference type="Proteomes" id="UP000253383">
    <property type="component" value="Unassembled WGS sequence"/>
</dbReference>
<dbReference type="EMBL" id="QOWE01000014">
    <property type="protein sequence ID" value="RCR68319.1"/>
    <property type="molecule type" value="Genomic_DNA"/>
</dbReference>
<dbReference type="CDD" id="cd00267">
    <property type="entry name" value="ABC_ATPase"/>
    <property type="match status" value="1"/>
</dbReference>
<dbReference type="InterPro" id="IPR003959">
    <property type="entry name" value="ATPase_AAA_core"/>
</dbReference>
<dbReference type="GO" id="GO:0000731">
    <property type="term" value="P:DNA synthesis involved in DNA repair"/>
    <property type="evidence" value="ECO:0007669"/>
    <property type="project" value="TreeGrafter"/>
</dbReference>
<reference evidence="2 3" key="1">
    <citation type="submission" date="2018-07" db="EMBL/GenBank/DDBJ databases">
        <title>Genome analysis of Larkinella rosea.</title>
        <authorList>
            <person name="Zhou Z."/>
            <person name="Wang G."/>
        </authorList>
    </citation>
    <scope>NUCLEOTIDE SEQUENCE [LARGE SCALE GENOMIC DNA]</scope>
    <source>
        <strain evidence="3">zzj9</strain>
    </source>
</reference>
<dbReference type="GO" id="GO:0006302">
    <property type="term" value="P:double-strand break repair"/>
    <property type="evidence" value="ECO:0007669"/>
    <property type="project" value="TreeGrafter"/>
</dbReference>
<dbReference type="AlphaFoldDB" id="A0A368JKX9"/>
<dbReference type="GO" id="GO:0016887">
    <property type="term" value="F:ATP hydrolysis activity"/>
    <property type="evidence" value="ECO:0007669"/>
    <property type="project" value="InterPro"/>
</dbReference>
<name>A0A368JKX9_9BACT</name>
<gene>
    <name evidence="2" type="ORF">DUE52_17530</name>
</gene>
<dbReference type="OrthoDB" id="9805802at2"/>
<dbReference type="PIRSF" id="PIRSF029347">
    <property type="entry name" value="RecF"/>
    <property type="match status" value="1"/>
</dbReference>
<evidence type="ECO:0000259" key="1">
    <source>
        <dbReference type="Pfam" id="PF13304"/>
    </source>
</evidence>
<dbReference type="PANTHER" id="PTHR32182">
    <property type="entry name" value="DNA REPLICATION AND REPAIR PROTEIN RECF"/>
    <property type="match status" value="1"/>
</dbReference>
<dbReference type="Gene3D" id="3.40.50.300">
    <property type="entry name" value="P-loop containing nucleotide triphosphate hydrolases"/>
    <property type="match status" value="1"/>
</dbReference>
<evidence type="ECO:0000313" key="2">
    <source>
        <dbReference type="EMBL" id="RCR68319.1"/>
    </source>
</evidence>
<proteinExistence type="predicted"/>
<protein>
    <submittedName>
        <fullName evidence="2">Chromosome segregation protein SMC</fullName>
    </submittedName>
</protein>